<dbReference type="AlphaFoldDB" id="A0A453E812"/>
<proteinExistence type="predicted"/>
<reference evidence="2" key="2">
    <citation type="journal article" date="2017" name="Nat. Plants">
        <title>The Aegilops tauschii genome reveals multiple impacts of transposons.</title>
        <authorList>
            <person name="Zhao G."/>
            <person name="Zou C."/>
            <person name="Li K."/>
            <person name="Wang K."/>
            <person name="Li T."/>
            <person name="Gao L."/>
            <person name="Zhang X."/>
            <person name="Wang H."/>
            <person name="Yang Z."/>
            <person name="Liu X."/>
            <person name="Jiang W."/>
            <person name="Mao L."/>
            <person name="Kong X."/>
            <person name="Jiao Y."/>
            <person name="Jia J."/>
        </authorList>
    </citation>
    <scope>NUCLEOTIDE SEQUENCE [LARGE SCALE GENOMIC DNA]</scope>
    <source>
        <strain evidence="2">cv. AL8/78</strain>
    </source>
</reference>
<reference evidence="1" key="4">
    <citation type="submission" date="2019-03" db="UniProtKB">
        <authorList>
            <consortium name="EnsemblPlants"/>
        </authorList>
    </citation>
    <scope>IDENTIFICATION</scope>
</reference>
<protein>
    <submittedName>
        <fullName evidence="1">Uncharacterized protein</fullName>
    </submittedName>
</protein>
<keyword evidence="2" id="KW-1185">Reference proteome</keyword>
<accession>A0A453E812</accession>
<sequence length="51" mass="5790">DGFIVYNTWHNNHQSHSILISSHNINIVCKDNFSNKCKDCFGSATKLPINL</sequence>
<dbReference type="Proteomes" id="UP000015105">
    <property type="component" value="Chromosome 3D"/>
</dbReference>
<reference evidence="1" key="5">
    <citation type="journal article" date="2021" name="G3 (Bethesda)">
        <title>Aegilops tauschii genome assembly Aet v5.0 features greater sequence contiguity and improved annotation.</title>
        <authorList>
            <person name="Wang L."/>
            <person name="Zhu T."/>
            <person name="Rodriguez J.C."/>
            <person name="Deal K.R."/>
            <person name="Dubcovsky J."/>
            <person name="McGuire P.E."/>
            <person name="Lux T."/>
            <person name="Spannagl M."/>
            <person name="Mayer K.F.X."/>
            <person name="Baldrich P."/>
            <person name="Meyers B.C."/>
            <person name="Huo N."/>
            <person name="Gu Y.Q."/>
            <person name="Zhou H."/>
            <person name="Devos K.M."/>
            <person name="Bennetzen J.L."/>
            <person name="Unver T."/>
            <person name="Budak H."/>
            <person name="Gulick P.J."/>
            <person name="Galiba G."/>
            <person name="Kalapos B."/>
            <person name="Nelson D.R."/>
            <person name="Li P."/>
            <person name="You F.M."/>
            <person name="Luo M.C."/>
            <person name="Dvorak J."/>
        </authorList>
    </citation>
    <scope>NUCLEOTIDE SEQUENCE [LARGE SCALE GENOMIC DNA]</scope>
    <source>
        <strain evidence="1">cv. AL8/78</strain>
    </source>
</reference>
<evidence type="ECO:0000313" key="2">
    <source>
        <dbReference type="Proteomes" id="UP000015105"/>
    </source>
</evidence>
<dbReference type="Gramene" id="AET3Gv20253400.7">
    <property type="protein sequence ID" value="AET3Gv20253400.7"/>
    <property type="gene ID" value="AET3Gv20253400"/>
</dbReference>
<organism evidence="1 2">
    <name type="scientific">Aegilops tauschii subsp. strangulata</name>
    <name type="common">Goatgrass</name>
    <dbReference type="NCBI Taxonomy" id="200361"/>
    <lineage>
        <taxon>Eukaryota</taxon>
        <taxon>Viridiplantae</taxon>
        <taxon>Streptophyta</taxon>
        <taxon>Embryophyta</taxon>
        <taxon>Tracheophyta</taxon>
        <taxon>Spermatophyta</taxon>
        <taxon>Magnoliopsida</taxon>
        <taxon>Liliopsida</taxon>
        <taxon>Poales</taxon>
        <taxon>Poaceae</taxon>
        <taxon>BOP clade</taxon>
        <taxon>Pooideae</taxon>
        <taxon>Triticodae</taxon>
        <taxon>Triticeae</taxon>
        <taxon>Triticinae</taxon>
        <taxon>Aegilops</taxon>
    </lineage>
</organism>
<reference evidence="2" key="1">
    <citation type="journal article" date="2014" name="Science">
        <title>Ancient hybridizations among the ancestral genomes of bread wheat.</title>
        <authorList>
            <consortium name="International Wheat Genome Sequencing Consortium,"/>
            <person name="Marcussen T."/>
            <person name="Sandve S.R."/>
            <person name="Heier L."/>
            <person name="Spannagl M."/>
            <person name="Pfeifer M."/>
            <person name="Jakobsen K.S."/>
            <person name="Wulff B.B."/>
            <person name="Steuernagel B."/>
            <person name="Mayer K.F."/>
            <person name="Olsen O.A."/>
        </authorList>
    </citation>
    <scope>NUCLEOTIDE SEQUENCE [LARGE SCALE GENOMIC DNA]</scope>
    <source>
        <strain evidence="2">cv. AL8/78</strain>
    </source>
</reference>
<evidence type="ECO:0000313" key="1">
    <source>
        <dbReference type="EnsemblPlants" id="AET3Gv20253400.7"/>
    </source>
</evidence>
<dbReference type="EnsemblPlants" id="AET3Gv20253400.7">
    <property type="protein sequence ID" value="AET3Gv20253400.7"/>
    <property type="gene ID" value="AET3Gv20253400"/>
</dbReference>
<reference evidence="1" key="3">
    <citation type="journal article" date="2017" name="Nature">
        <title>Genome sequence of the progenitor of the wheat D genome Aegilops tauschii.</title>
        <authorList>
            <person name="Luo M.C."/>
            <person name="Gu Y.Q."/>
            <person name="Puiu D."/>
            <person name="Wang H."/>
            <person name="Twardziok S.O."/>
            <person name="Deal K.R."/>
            <person name="Huo N."/>
            <person name="Zhu T."/>
            <person name="Wang L."/>
            <person name="Wang Y."/>
            <person name="McGuire P.E."/>
            <person name="Liu S."/>
            <person name="Long H."/>
            <person name="Ramasamy R.K."/>
            <person name="Rodriguez J.C."/>
            <person name="Van S.L."/>
            <person name="Yuan L."/>
            <person name="Wang Z."/>
            <person name="Xia Z."/>
            <person name="Xiao L."/>
            <person name="Anderson O.D."/>
            <person name="Ouyang S."/>
            <person name="Liang Y."/>
            <person name="Zimin A.V."/>
            <person name="Pertea G."/>
            <person name="Qi P."/>
            <person name="Bennetzen J.L."/>
            <person name="Dai X."/>
            <person name="Dawson M.W."/>
            <person name="Muller H.G."/>
            <person name="Kugler K."/>
            <person name="Rivarola-Duarte L."/>
            <person name="Spannagl M."/>
            <person name="Mayer K.F.X."/>
            <person name="Lu F.H."/>
            <person name="Bevan M.W."/>
            <person name="Leroy P."/>
            <person name="Li P."/>
            <person name="You F.M."/>
            <person name="Sun Q."/>
            <person name="Liu Z."/>
            <person name="Lyons E."/>
            <person name="Wicker T."/>
            <person name="Salzberg S.L."/>
            <person name="Devos K.M."/>
            <person name="Dvorak J."/>
        </authorList>
    </citation>
    <scope>NUCLEOTIDE SEQUENCE [LARGE SCALE GENOMIC DNA]</scope>
    <source>
        <strain evidence="1">cv. AL8/78</strain>
    </source>
</reference>
<name>A0A453E812_AEGTS</name>